<organism evidence="2 3">
    <name type="scientific">Rhodocollybia butyracea</name>
    <dbReference type="NCBI Taxonomy" id="206335"/>
    <lineage>
        <taxon>Eukaryota</taxon>
        <taxon>Fungi</taxon>
        <taxon>Dikarya</taxon>
        <taxon>Basidiomycota</taxon>
        <taxon>Agaricomycotina</taxon>
        <taxon>Agaricomycetes</taxon>
        <taxon>Agaricomycetidae</taxon>
        <taxon>Agaricales</taxon>
        <taxon>Marasmiineae</taxon>
        <taxon>Omphalotaceae</taxon>
        <taxon>Rhodocollybia</taxon>
    </lineage>
</organism>
<sequence length="256" mass="29555">MSHRWALNAFVVLSNRAMTKTRSLFGTRVSNIGHDNLNVPIRVFSQRLHNQSHFVSATAWTVWFLPKHEYLCIHSNTLFDLDPIIFGEPQKDEQIFNQNVDIVLRILLDCPEFAEYSERHKDNPAFAPPSPVFQLDTGPDSIVEGYIDLVMASYNGTLKVVMFILCLLCLQSVEEQQTTGLKRFIVWLGDQLTADRLRGLWRQRHEDHNSFDRLDWMVPLFGWFHLIMAFANSLYKQYLGSSAVIGSLKHAFDVLK</sequence>
<dbReference type="InterPro" id="IPR046496">
    <property type="entry name" value="DUF6589"/>
</dbReference>
<proteinExistence type="predicted"/>
<evidence type="ECO:0000313" key="2">
    <source>
        <dbReference type="EMBL" id="KAF9071413.1"/>
    </source>
</evidence>
<protein>
    <recommendedName>
        <fullName evidence="1">DUF6589 domain-containing protein</fullName>
    </recommendedName>
</protein>
<dbReference type="OrthoDB" id="3203379at2759"/>
<reference evidence="2" key="1">
    <citation type="submission" date="2020-11" db="EMBL/GenBank/DDBJ databases">
        <authorList>
            <consortium name="DOE Joint Genome Institute"/>
            <person name="Ahrendt S."/>
            <person name="Riley R."/>
            <person name="Andreopoulos W."/>
            <person name="Labutti K."/>
            <person name="Pangilinan J."/>
            <person name="Ruiz-Duenas F.J."/>
            <person name="Barrasa J.M."/>
            <person name="Sanchez-Garcia M."/>
            <person name="Camarero S."/>
            <person name="Miyauchi S."/>
            <person name="Serrano A."/>
            <person name="Linde D."/>
            <person name="Babiker R."/>
            <person name="Drula E."/>
            <person name="Ayuso-Fernandez I."/>
            <person name="Pacheco R."/>
            <person name="Padilla G."/>
            <person name="Ferreira P."/>
            <person name="Barriuso J."/>
            <person name="Kellner H."/>
            <person name="Castanera R."/>
            <person name="Alfaro M."/>
            <person name="Ramirez L."/>
            <person name="Pisabarro A.G."/>
            <person name="Kuo A."/>
            <person name="Tritt A."/>
            <person name="Lipzen A."/>
            <person name="He G."/>
            <person name="Yan M."/>
            <person name="Ng V."/>
            <person name="Cullen D."/>
            <person name="Martin F."/>
            <person name="Rosso M.-N."/>
            <person name="Henrissat B."/>
            <person name="Hibbett D."/>
            <person name="Martinez A.T."/>
            <person name="Grigoriev I.V."/>
        </authorList>
    </citation>
    <scope>NUCLEOTIDE SEQUENCE</scope>
    <source>
        <strain evidence="2">AH 40177</strain>
    </source>
</reference>
<gene>
    <name evidence="2" type="ORF">BDP27DRAFT_1180184</name>
</gene>
<feature type="non-terminal residue" evidence="2">
    <location>
        <position position="1"/>
    </location>
</feature>
<comment type="caution">
    <text evidence="2">The sequence shown here is derived from an EMBL/GenBank/DDBJ whole genome shotgun (WGS) entry which is preliminary data.</text>
</comment>
<feature type="domain" description="DUF6589" evidence="1">
    <location>
        <begin position="89"/>
        <end position="255"/>
    </location>
</feature>
<keyword evidence="3" id="KW-1185">Reference proteome</keyword>
<evidence type="ECO:0000313" key="3">
    <source>
        <dbReference type="Proteomes" id="UP000772434"/>
    </source>
</evidence>
<dbReference type="AlphaFoldDB" id="A0A9P5PY69"/>
<dbReference type="EMBL" id="JADNRY010000032">
    <property type="protein sequence ID" value="KAF9071413.1"/>
    <property type="molecule type" value="Genomic_DNA"/>
</dbReference>
<accession>A0A9P5PY69</accession>
<name>A0A9P5PY69_9AGAR</name>
<dbReference type="Pfam" id="PF20231">
    <property type="entry name" value="DUF6589"/>
    <property type="match status" value="1"/>
</dbReference>
<dbReference type="Proteomes" id="UP000772434">
    <property type="component" value="Unassembled WGS sequence"/>
</dbReference>
<evidence type="ECO:0000259" key="1">
    <source>
        <dbReference type="Pfam" id="PF20231"/>
    </source>
</evidence>